<dbReference type="SMART" id="SM00547">
    <property type="entry name" value="ZnF_RBZ"/>
    <property type="match status" value="4"/>
</dbReference>
<protein>
    <submittedName>
        <fullName evidence="6">(wild Malaysian banana) hypothetical protein</fullName>
    </submittedName>
</protein>
<evidence type="ECO:0000256" key="1">
    <source>
        <dbReference type="ARBA" id="ARBA00022723"/>
    </source>
</evidence>
<dbReference type="PANTHER" id="PTHR23111:SF71">
    <property type="entry name" value="RANBP2-TYPE DOMAIN-CONTAINING PROTEIN"/>
    <property type="match status" value="1"/>
</dbReference>
<reference evidence="7" key="2">
    <citation type="submission" date="2021-05" db="UniProtKB">
        <authorList>
            <consortium name="EnsemblPlants"/>
        </authorList>
    </citation>
    <scope>IDENTIFICATION</scope>
    <source>
        <strain evidence="7">subsp. malaccensis</strain>
    </source>
</reference>
<dbReference type="Pfam" id="PF00641">
    <property type="entry name" value="Zn_ribbon_RanBP"/>
    <property type="match status" value="3"/>
</dbReference>
<organism evidence="7 8">
    <name type="scientific">Musa acuminata subsp. malaccensis</name>
    <name type="common">Wild banana</name>
    <name type="synonym">Musa malaccensis</name>
    <dbReference type="NCBI Taxonomy" id="214687"/>
    <lineage>
        <taxon>Eukaryota</taxon>
        <taxon>Viridiplantae</taxon>
        <taxon>Streptophyta</taxon>
        <taxon>Embryophyta</taxon>
        <taxon>Tracheophyta</taxon>
        <taxon>Spermatophyta</taxon>
        <taxon>Magnoliopsida</taxon>
        <taxon>Liliopsida</taxon>
        <taxon>Zingiberales</taxon>
        <taxon>Musaceae</taxon>
        <taxon>Musa</taxon>
    </lineage>
</organism>
<dbReference type="OMA" id="CCSAKNP"/>
<dbReference type="GO" id="GO:0005737">
    <property type="term" value="C:cytoplasm"/>
    <property type="evidence" value="ECO:0000318"/>
    <property type="project" value="GO_Central"/>
</dbReference>
<dbReference type="OrthoDB" id="1878647at2759"/>
<evidence type="ECO:0000259" key="5">
    <source>
        <dbReference type="PROSITE" id="PS50199"/>
    </source>
</evidence>
<keyword evidence="3" id="KW-0862">Zinc</keyword>
<feature type="domain" description="RanBP2-type" evidence="5">
    <location>
        <begin position="48"/>
        <end position="77"/>
    </location>
</feature>
<dbReference type="AlphaFoldDB" id="A0A804KNB0"/>
<evidence type="ECO:0000256" key="3">
    <source>
        <dbReference type="ARBA" id="ARBA00022833"/>
    </source>
</evidence>
<dbReference type="EMBL" id="HG996474">
    <property type="protein sequence ID" value="CAG1836361.1"/>
    <property type="molecule type" value="Genomic_DNA"/>
</dbReference>
<dbReference type="Gramene" id="Ma09_t24660.1">
    <property type="protein sequence ID" value="Ma09_p24660.1"/>
    <property type="gene ID" value="Ma09_g24660"/>
</dbReference>
<feature type="domain" description="RanBP2-type" evidence="5">
    <location>
        <begin position="307"/>
        <end position="336"/>
    </location>
</feature>
<dbReference type="PANTHER" id="PTHR23111">
    <property type="entry name" value="ZINC FINGER PROTEIN"/>
    <property type="match status" value="1"/>
</dbReference>
<accession>A0A804KNB0</accession>
<reference evidence="6" key="1">
    <citation type="submission" date="2021-03" db="EMBL/GenBank/DDBJ databases">
        <authorList>
            <consortium name="Genoscope - CEA"/>
            <person name="William W."/>
        </authorList>
    </citation>
    <scope>NUCLEOTIDE SEQUENCE</scope>
    <source>
        <strain evidence="6">Doubled-haploid Pahang</strain>
    </source>
</reference>
<keyword evidence="1" id="KW-0479">Metal-binding</keyword>
<dbReference type="GO" id="GO:0008270">
    <property type="term" value="F:zinc ion binding"/>
    <property type="evidence" value="ECO:0007669"/>
    <property type="project" value="UniProtKB-KW"/>
</dbReference>
<gene>
    <name evidence="6" type="ORF">GSMUA_243300.1</name>
</gene>
<dbReference type="GO" id="GO:0003729">
    <property type="term" value="F:mRNA binding"/>
    <property type="evidence" value="ECO:0000318"/>
    <property type="project" value="GO_Central"/>
</dbReference>
<sequence length="344" mass="38068">MAEGKEGDWECSGCRNRNYAFRCFCNRCKQPRLLVDTMSPADAKWLPRVGDWICTSCSNNNYASREECKKCGQTKDEAAMPALAMPGSSLLTNAHYTGMLQGLYGSQMNSALSGNPAIQSLLPSSSWSSWENNKFGMQSALNYSFTQNSRGQYSFSGNPSELLPAPKDWRYGDWICNCGFHNYSSRTECKKCNAPLSSSAPSIATSIVSDMFSTLGTKCLASEEFSFGWDDRRLNSGVVNNNLLTNGQGNSYLGFEQQASYNYDQVAGDYSKYFSADVTIGSKQVNVHSLQQRTMPTLIGKGAKHWRDGDWMCNNCNNHNFASRSICNRCKTQKEAAILPVSVA</sequence>
<dbReference type="Gene3D" id="4.10.1060.10">
    <property type="entry name" value="Zinc finger, RanBP2-type"/>
    <property type="match status" value="4"/>
</dbReference>
<feature type="domain" description="RanBP2-type" evidence="5">
    <location>
        <begin position="170"/>
        <end position="198"/>
    </location>
</feature>
<dbReference type="PROSITE" id="PS50199">
    <property type="entry name" value="ZF_RANBP2_2"/>
    <property type="match status" value="4"/>
</dbReference>
<dbReference type="PROSITE" id="PS01358">
    <property type="entry name" value="ZF_RANBP2_1"/>
    <property type="match status" value="3"/>
</dbReference>
<dbReference type="EnsemblPlants" id="Ma09_t24660.1">
    <property type="protein sequence ID" value="Ma09_p24660.1"/>
    <property type="gene ID" value="Ma09_g24660"/>
</dbReference>
<name>A0A804KNB0_MUSAM</name>
<evidence type="ECO:0000256" key="2">
    <source>
        <dbReference type="ARBA" id="ARBA00022771"/>
    </source>
</evidence>
<evidence type="ECO:0000256" key="4">
    <source>
        <dbReference type="PROSITE-ProRule" id="PRU00322"/>
    </source>
</evidence>
<proteinExistence type="predicted"/>
<dbReference type="SUPFAM" id="SSF90209">
    <property type="entry name" value="Ran binding protein zinc finger-like"/>
    <property type="match status" value="4"/>
</dbReference>
<evidence type="ECO:0000313" key="6">
    <source>
        <dbReference type="EMBL" id="CAG1836361.1"/>
    </source>
</evidence>
<keyword evidence="8" id="KW-1185">Reference proteome</keyword>
<feature type="domain" description="RanBP2-type" evidence="5">
    <location>
        <begin position="5"/>
        <end position="34"/>
    </location>
</feature>
<dbReference type="Proteomes" id="UP000012960">
    <property type="component" value="Unplaced"/>
</dbReference>
<dbReference type="InterPro" id="IPR001876">
    <property type="entry name" value="Znf_RanBP2"/>
</dbReference>
<dbReference type="InterPro" id="IPR036443">
    <property type="entry name" value="Znf_RanBP2_sf"/>
</dbReference>
<evidence type="ECO:0000313" key="8">
    <source>
        <dbReference type="Proteomes" id="UP000012960"/>
    </source>
</evidence>
<keyword evidence="2 4" id="KW-0863">Zinc-finger</keyword>
<dbReference type="KEGG" id="mus:103998833"/>
<dbReference type="FunFam" id="4.10.1060.10:FF:000013">
    <property type="entry name" value="Zinc finger, RanBP2-type protein"/>
    <property type="match status" value="2"/>
</dbReference>
<evidence type="ECO:0000313" key="7">
    <source>
        <dbReference type="EnsemblPlants" id="Ma09_p24660.1"/>
    </source>
</evidence>